<keyword evidence="3" id="KW-0560">Oxidoreductase</keyword>
<dbReference type="EMBL" id="CP012669">
    <property type="protein sequence ID" value="ALE17994.1"/>
    <property type="molecule type" value="Genomic_DNA"/>
</dbReference>
<reference evidence="3 4" key="1">
    <citation type="submission" date="2015-09" db="EMBL/GenBank/DDBJ databases">
        <title>Complete genome sequence of a benzo[a]pyrene-degrading bacterium Altererythrobacter epoxidivorans CGMCC 1.7731T.</title>
        <authorList>
            <person name="Li Z."/>
            <person name="Cheng H."/>
            <person name="Huo Y."/>
            <person name="Xu X."/>
        </authorList>
    </citation>
    <scope>NUCLEOTIDE SEQUENCE [LARGE SCALE GENOMIC DNA]</scope>
    <source>
        <strain evidence="3 4">CGMCC 1.7731</strain>
    </source>
</reference>
<dbReference type="InterPro" id="IPR036423">
    <property type="entry name" value="SOD-like_Cu/Zn_dom_sf"/>
</dbReference>
<evidence type="ECO:0000256" key="1">
    <source>
        <dbReference type="ARBA" id="ARBA00010457"/>
    </source>
</evidence>
<dbReference type="EC" id="1.15.1.1" evidence="3"/>
<dbReference type="GO" id="GO:0004784">
    <property type="term" value="F:superoxide dismutase activity"/>
    <property type="evidence" value="ECO:0007669"/>
    <property type="project" value="UniProtKB-EC"/>
</dbReference>
<dbReference type="Proteomes" id="UP000057938">
    <property type="component" value="Chromosome"/>
</dbReference>
<dbReference type="GO" id="GO:0046872">
    <property type="term" value="F:metal ion binding"/>
    <property type="evidence" value="ECO:0007669"/>
    <property type="project" value="InterPro"/>
</dbReference>
<dbReference type="KEGG" id="aep:AMC99_02723"/>
<organism evidence="3 4">
    <name type="scientific">Altererythrobacter epoxidivorans</name>
    <dbReference type="NCBI Taxonomy" id="361183"/>
    <lineage>
        <taxon>Bacteria</taxon>
        <taxon>Pseudomonadati</taxon>
        <taxon>Pseudomonadota</taxon>
        <taxon>Alphaproteobacteria</taxon>
        <taxon>Sphingomonadales</taxon>
        <taxon>Erythrobacteraceae</taxon>
        <taxon>Altererythrobacter</taxon>
    </lineage>
</organism>
<dbReference type="Gene3D" id="2.60.40.200">
    <property type="entry name" value="Superoxide dismutase, copper/zinc binding domain"/>
    <property type="match status" value="1"/>
</dbReference>
<evidence type="ECO:0000313" key="4">
    <source>
        <dbReference type="Proteomes" id="UP000057938"/>
    </source>
</evidence>
<gene>
    <name evidence="3" type="ORF">AMC99_02723</name>
</gene>
<dbReference type="AlphaFoldDB" id="A0A0M5L7L0"/>
<evidence type="ECO:0000313" key="3">
    <source>
        <dbReference type="EMBL" id="ALE17994.1"/>
    </source>
</evidence>
<dbReference type="SUPFAM" id="SSF49329">
    <property type="entry name" value="Cu,Zn superoxide dismutase-like"/>
    <property type="match status" value="1"/>
</dbReference>
<dbReference type="PATRIC" id="fig|361183.4.peg.2676"/>
<sequence>MPNVTVGADGRGSGEFALDIGSAELSELLFDADGTAMMLHADPDDYRSDPAGAAGPRIACGVLEKLQ</sequence>
<name>A0A0M5L7L0_9SPHN</name>
<proteinExistence type="inferred from homology"/>
<dbReference type="InterPro" id="IPR001424">
    <property type="entry name" value="SOD_Cu_Zn_dom"/>
</dbReference>
<protein>
    <submittedName>
        <fullName evidence="3">Superoxide dismutase [Cu-Zn]</fullName>
        <ecNumber evidence="3">1.15.1.1</ecNumber>
    </submittedName>
</protein>
<evidence type="ECO:0000259" key="2">
    <source>
        <dbReference type="Pfam" id="PF00080"/>
    </source>
</evidence>
<feature type="domain" description="Superoxide dismutase copper/zinc binding" evidence="2">
    <location>
        <begin position="1"/>
        <end position="62"/>
    </location>
</feature>
<accession>A0A0M5L7L0</accession>
<dbReference type="STRING" id="361183.AMC99_02723"/>
<keyword evidence="4" id="KW-1185">Reference proteome</keyword>
<dbReference type="Pfam" id="PF00080">
    <property type="entry name" value="Sod_Cu"/>
    <property type="match status" value="1"/>
</dbReference>
<comment type="similarity">
    <text evidence="1">Belongs to the Cu-Zn superoxide dismutase family.</text>
</comment>